<dbReference type="InterPro" id="IPR008397">
    <property type="entry name" value="Alginate_lyase_dom"/>
</dbReference>
<name>A0A0D5NKM4_9BACL</name>
<dbReference type="InterPro" id="IPR012480">
    <property type="entry name" value="Hepar_II_III_C"/>
</dbReference>
<evidence type="ECO:0000256" key="2">
    <source>
        <dbReference type="ARBA" id="ARBA00022729"/>
    </source>
</evidence>
<reference evidence="7 8" key="1">
    <citation type="journal article" date="2015" name="J. Biotechnol.">
        <title>Complete genome sequence of Paenibacillus beijingensis 7188(T) (=DSM 24997(T)), a novel rhizobacterium from jujube garden soil.</title>
        <authorList>
            <person name="Kwak Y."/>
            <person name="Shin J.H."/>
        </authorList>
    </citation>
    <scope>NUCLEOTIDE SEQUENCE [LARGE SCALE GENOMIC DNA]</scope>
    <source>
        <strain evidence="7 8">DSM 24997</strain>
    </source>
</reference>
<dbReference type="AlphaFoldDB" id="A0A0D5NKM4"/>
<evidence type="ECO:0000256" key="3">
    <source>
        <dbReference type="ARBA" id="ARBA00022764"/>
    </source>
</evidence>
<dbReference type="PANTHER" id="PTHR39210:SF1">
    <property type="entry name" value="HEPARIN-SULFATE LYASE"/>
    <property type="match status" value="1"/>
</dbReference>
<dbReference type="GO" id="GO:0042597">
    <property type="term" value="C:periplasmic space"/>
    <property type="evidence" value="ECO:0007669"/>
    <property type="project" value="UniProtKB-SubCell"/>
</dbReference>
<accession>A0A0D5NKM4</accession>
<evidence type="ECO:0000313" key="7">
    <source>
        <dbReference type="EMBL" id="AJY75801.1"/>
    </source>
</evidence>
<dbReference type="OrthoDB" id="9772435at2"/>
<evidence type="ECO:0000313" key="8">
    <source>
        <dbReference type="Proteomes" id="UP000032633"/>
    </source>
</evidence>
<dbReference type="Gene3D" id="1.50.10.100">
    <property type="entry name" value="Chondroitin AC/alginate lyase"/>
    <property type="match status" value="1"/>
</dbReference>
<gene>
    <name evidence="7" type="ORF">VN24_16145</name>
</gene>
<comment type="subcellular location">
    <subcellularLocation>
        <location evidence="1">Periplasm</location>
    </subcellularLocation>
</comment>
<dbReference type="KEGG" id="pbj:VN24_16145"/>
<organism evidence="7 8">
    <name type="scientific">Paenibacillus beijingensis</name>
    <dbReference type="NCBI Taxonomy" id="1126833"/>
    <lineage>
        <taxon>Bacteria</taxon>
        <taxon>Bacillati</taxon>
        <taxon>Bacillota</taxon>
        <taxon>Bacilli</taxon>
        <taxon>Bacillales</taxon>
        <taxon>Paenibacillaceae</taxon>
        <taxon>Paenibacillus</taxon>
    </lineage>
</organism>
<dbReference type="InterPro" id="IPR008929">
    <property type="entry name" value="Chondroitin_lyas"/>
</dbReference>
<keyword evidence="4" id="KW-0456">Lyase</keyword>
<dbReference type="PANTHER" id="PTHR39210">
    <property type="entry name" value="HEPARIN-SULFATE LYASE"/>
    <property type="match status" value="1"/>
</dbReference>
<sequence length="705" mass="78137">MRTDGKKWRSGWYVESVQELKRELDQVITLRPDIPSEPGGWWHQYVCPQHHTELLFDPLAPDCGEYACPYGCRLTGEPYRAAWLVFKHQAMARYALQAAAVYAATRETAYADLGTSIIVRYAERFPNYPVHPDAQPWMLKGRAFHQALTEAIWASTLLRAHLLLADEGNKLQKGQAQSFDRFLFMLESSMKEYHRILTFERGNPENNYTAWLNAALCCIYAVRGQKEELQAHIERVGGFRHHLSIAVRPDNFEFEGSTYYHLFVLRAYFIAAEMAQRFGIDLYSAAGDRGQTLQGMLDALLPLADRSGYLAALHDGPYAREPFAREIAEIAEIGLAKYGRTDYVPLLAQAYRQLYGSPRRFGLEAVVFGSGEWDLSRPNDGSGSLLLEDSGFAVLRQTANGLSCIVDFGPHGGSHGHYDKLNLIVNGPRSPLAPDRGTVPYGSPLKKMWYPATACHNTVTVGGRSQREAEGRCLRFEATEMHAYGWFSSEQAYKGCKLDRHLFAAGEFVLDWFTVELDAAEPRAVQWWFHSLGELLPGSGKGSNGVSDGNSGTSGNNAYSSNDGNGGWAACANPPAGGDGYSYIEWLGQWERQRAGEAVQLKFRQAAGDCLSVSLLTAEGSALYHVASPGTADDPTRPMHGIMHEQSGTMLHFVAAYRCSDEPFSLSWAGSNSDDAGTNKSLEVSRKDGKLVCRFALTDSGLKER</sequence>
<dbReference type="RefSeq" id="WP_045671229.1">
    <property type="nucleotide sequence ID" value="NZ_CP011058.1"/>
</dbReference>
<dbReference type="Pfam" id="PF07940">
    <property type="entry name" value="Hepar_II_III_C"/>
    <property type="match status" value="1"/>
</dbReference>
<evidence type="ECO:0000256" key="1">
    <source>
        <dbReference type="ARBA" id="ARBA00004418"/>
    </source>
</evidence>
<keyword evidence="8" id="KW-1185">Reference proteome</keyword>
<dbReference type="Gene3D" id="2.70.98.70">
    <property type="match status" value="1"/>
</dbReference>
<feature type="domain" description="Alginate lyase" evidence="5">
    <location>
        <begin position="90"/>
        <end position="305"/>
    </location>
</feature>
<keyword evidence="2" id="KW-0732">Signal</keyword>
<dbReference type="HOGENOM" id="CLU_024980_0_0_9"/>
<feature type="domain" description="Heparinase II/III-like C-terminal" evidence="6">
    <location>
        <begin position="383"/>
        <end position="546"/>
    </location>
</feature>
<protein>
    <submittedName>
        <fullName evidence="7">Uncharacterized protein</fullName>
    </submittedName>
</protein>
<evidence type="ECO:0000259" key="6">
    <source>
        <dbReference type="Pfam" id="PF07940"/>
    </source>
</evidence>
<evidence type="ECO:0000256" key="4">
    <source>
        <dbReference type="ARBA" id="ARBA00023239"/>
    </source>
</evidence>
<dbReference type="Pfam" id="PF05426">
    <property type="entry name" value="Alginate_lyase"/>
    <property type="match status" value="1"/>
</dbReference>
<dbReference type="GO" id="GO:0016829">
    <property type="term" value="F:lyase activity"/>
    <property type="evidence" value="ECO:0007669"/>
    <property type="project" value="UniProtKB-KW"/>
</dbReference>
<proteinExistence type="predicted"/>
<keyword evidence="3" id="KW-0574">Periplasm</keyword>
<reference evidence="8" key="2">
    <citation type="submission" date="2015-03" db="EMBL/GenBank/DDBJ databases">
        <title>Genome sequence of Paenibacillus beijingensis strain DSM 24997T.</title>
        <authorList>
            <person name="Kwak Y."/>
            <person name="Shin J.-H."/>
        </authorList>
    </citation>
    <scope>NUCLEOTIDE SEQUENCE [LARGE SCALE GENOMIC DNA]</scope>
    <source>
        <strain evidence="8">DSM 24997</strain>
    </source>
</reference>
<dbReference type="EMBL" id="CP011058">
    <property type="protein sequence ID" value="AJY75801.1"/>
    <property type="molecule type" value="Genomic_DNA"/>
</dbReference>
<dbReference type="Proteomes" id="UP000032633">
    <property type="component" value="Chromosome"/>
</dbReference>
<evidence type="ECO:0000259" key="5">
    <source>
        <dbReference type="Pfam" id="PF05426"/>
    </source>
</evidence>
<dbReference type="PATRIC" id="fig|1126833.4.peg.3536"/>
<dbReference type="SUPFAM" id="SSF48230">
    <property type="entry name" value="Chondroitin AC/alginate lyase"/>
    <property type="match status" value="1"/>
</dbReference>
<dbReference type="STRING" id="1126833.VN24_16145"/>